<reference evidence="7" key="1">
    <citation type="journal article" date="2021" name="Sci. Adv.">
        <title>The American lobster genome reveals insights on longevity, neural, and immune adaptations.</title>
        <authorList>
            <person name="Polinski J.M."/>
            <person name="Zimin A.V."/>
            <person name="Clark K.F."/>
            <person name="Kohn A.B."/>
            <person name="Sadowski N."/>
            <person name="Timp W."/>
            <person name="Ptitsyn A."/>
            <person name="Khanna P."/>
            <person name="Romanova D.Y."/>
            <person name="Williams P."/>
            <person name="Greenwood S.J."/>
            <person name="Moroz L.L."/>
            <person name="Walt D.R."/>
            <person name="Bodnar A.G."/>
        </authorList>
    </citation>
    <scope>NUCLEOTIDE SEQUENCE</scope>
    <source>
        <strain evidence="7">GMGI-L3</strain>
    </source>
</reference>
<sequence>MDMEIQLDVVMRKLPRASRVADFLHKSFVVTCVGMTLFSMFIIGERTYSYFYVIKPRRLEEERRKLAEEESKSFETEIPDIAETLKA</sequence>
<evidence type="ECO:0000256" key="5">
    <source>
        <dbReference type="SAM" id="MobiDB-lite"/>
    </source>
</evidence>
<name>A0A8J5TJ21_HOMAM</name>
<comment type="subcellular location">
    <subcellularLocation>
        <location evidence="1">Membrane</location>
        <topology evidence="1">Single-pass membrane protein</topology>
    </subcellularLocation>
</comment>
<feature type="region of interest" description="Disordered" evidence="5">
    <location>
        <begin position="65"/>
        <end position="87"/>
    </location>
</feature>
<dbReference type="Pfam" id="PF14880">
    <property type="entry name" value="COX14"/>
    <property type="match status" value="1"/>
</dbReference>
<proteinExistence type="predicted"/>
<evidence type="ECO:0000313" key="8">
    <source>
        <dbReference type="Proteomes" id="UP000747542"/>
    </source>
</evidence>
<keyword evidence="8" id="KW-1185">Reference proteome</keyword>
<dbReference type="GO" id="GO:0016020">
    <property type="term" value="C:membrane"/>
    <property type="evidence" value="ECO:0007669"/>
    <property type="project" value="UniProtKB-SubCell"/>
</dbReference>
<evidence type="ECO:0000256" key="1">
    <source>
        <dbReference type="ARBA" id="ARBA00004167"/>
    </source>
</evidence>
<comment type="caution">
    <text evidence="7">The sequence shown here is derived from an EMBL/GenBank/DDBJ whole genome shotgun (WGS) entry which is preliminary data.</text>
</comment>
<evidence type="ECO:0000256" key="2">
    <source>
        <dbReference type="ARBA" id="ARBA00022692"/>
    </source>
</evidence>
<evidence type="ECO:0000256" key="3">
    <source>
        <dbReference type="ARBA" id="ARBA00022989"/>
    </source>
</evidence>
<dbReference type="EMBL" id="JAHLQT010003582">
    <property type="protein sequence ID" value="KAG7176369.1"/>
    <property type="molecule type" value="Genomic_DNA"/>
</dbReference>
<protein>
    <submittedName>
        <fullName evidence="7">Putative Cytochrome oxidase c assembly-containing protein</fullName>
    </submittedName>
</protein>
<evidence type="ECO:0000256" key="4">
    <source>
        <dbReference type="ARBA" id="ARBA00023136"/>
    </source>
</evidence>
<dbReference type="Proteomes" id="UP000747542">
    <property type="component" value="Unassembled WGS sequence"/>
</dbReference>
<dbReference type="InterPro" id="IPR029208">
    <property type="entry name" value="COX14"/>
</dbReference>
<accession>A0A8J5TJ21</accession>
<keyword evidence="2 6" id="KW-0812">Transmembrane</keyword>
<feature type="compositionally biased region" description="Basic and acidic residues" evidence="5">
    <location>
        <begin position="65"/>
        <end position="75"/>
    </location>
</feature>
<gene>
    <name evidence="7" type="ORF">Hamer_G009172</name>
</gene>
<dbReference type="AlphaFoldDB" id="A0A8J5TJ21"/>
<organism evidence="7 8">
    <name type="scientific">Homarus americanus</name>
    <name type="common">American lobster</name>
    <dbReference type="NCBI Taxonomy" id="6706"/>
    <lineage>
        <taxon>Eukaryota</taxon>
        <taxon>Metazoa</taxon>
        <taxon>Ecdysozoa</taxon>
        <taxon>Arthropoda</taxon>
        <taxon>Crustacea</taxon>
        <taxon>Multicrustacea</taxon>
        <taxon>Malacostraca</taxon>
        <taxon>Eumalacostraca</taxon>
        <taxon>Eucarida</taxon>
        <taxon>Decapoda</taxon>
        <taxon>Pleocyemata</taxon>
        <taxon>Astacidea</taxon>
        <taxon>Nephropoidea</taxon>
        <taxon>Nephropidae</taxon>
        <taxon>Homarus</taxon>
    </lineage>
</organism>
<keyword evidence="4 6" id="KW-0472">Membrane</keyword>
<feature type="transmembrane region" description="Helical" evidence="6">
    <location>
        <begin position="23"/>
        <end position="43"/>
    </location>
</feature>
<evidence type="ECO:0000256" key="6">
    <source>
        <dbReference type="SAM" id="Phobius"/>
    </source>
</evidence>
<evidence type="ECO:0000313" key="7">
    <source>
        <dbReference type="EMBL" id="KAG7176369.1"/>
    </source>
</evidence>
<keyword evidence="3 6" id="KW-1133">Transmembrane helix</keyword>